<evidence type="ECO:0000313" key="3">
    <source>
        <dbReference type="Proteomes" id="UP000694553"/>
    </source>
</evidence>
<dbReference type="GO" id="GO:0009253">
    <property type="term" value="P:peptidoglycan catabolic process"/>
    <property type="evidence" value="ECO:0007669"/>
    <property type="project" value="InterPro"/>
</dbReference>
<proteinExistence type="predicted"/>
<feature type="region of interest" description="Disordered" evidence="1">
    <location>
        <begin position="1"/>
        <end position="24"/>
    </location>
</feature>
<reference evidence="3" key="1">
    <citation type="submission" date="2019-10" db="EMBL/GenBank/DDBJ databases">
        <title>Corvus moneduloides (New Caledonian crow) genome, bCorMon1, primary haplotype.</title>
        <authorList>
            <person name="Rutz C."/>
            <person name="Fungtammasan C."/>
            <person name="Mountcastle J."/>
            <person name="Formenti G."/>
            <person name="Chow W."/>
            <person name="Howe K."/>
            <person name="Steele M.P."/>
            <person name="Fernandes J."/>
            <person name="Gilbert M.T.P."/>
            <person name="Fedrigo O."/>
            <person name="Jarvis E.D."/>
            <person name="Gemmell N."/>
        </authorList>
    </citation>
    <scope>NUCLEOTIDE SEQUENCE [LARGE SCALE GENOMIC DNA]</scope>
</reference>
<dbReference type="InterPro" id="IPR015510">
    <property type="entry name" value="PGRP"/>
</dbReference>
<reference evidence="2" key="2">
    <citation type="submission" date="2025-08" db="UniProtKB">
        <authorList>
            <consortium name="Ensembl"/>
        </authorList>
    </citation>
    <scope>IDENTIFICATION</scope>
</reference>
<dbReference type="GO" id="GO:0008745">
    <property type="term" value="F:N-acetylmuramoyl-L-alanine amidase activity"/>
    <property type="evidence" value="ECO:0007669"/>
    <property type="project" value="InterPro"/>
</dbReference>
<dbReference type="Proteomes" id="UP000694553">
    <property type="component" value="Unassembled WGS sequence"/>
</dbReference>
<accession>A0A8U7NKS8</accession>
<evidence type="ECO:0000313" key="2">
    <source>
        <dbReference type="Ensembl" id="ENSCMUP00000034724.1"/>
    </source>
</evidence>
<sequence length="374" mass="40158">MDGDLAMGRVPGHRAPLPVGGRPYRGTPSLLRPPLGSVFLHHTLEPARPCRSFGACASAMRDMQRFHQDTRSWDDIGYRSPSPPLVPVTSHGPWHPPMGRVIVPLWALPPPLSPLTVPVTPMGLRHPPWSPSLSPCIPHHCPSTVPSLSLTVPSLSPPLSPHCPLTVPSQSPPLSLTVPTTVPTTVPHCPPLFPTVPSLSPSCPRSFVVGSDRYLYEGQGRHWVGTHAKATTPKASALALSMTSWPPCRTPTPWPWCGTSSCPVLSTLAMSSRTSPCAANTDCPGNALFQEIQSCPGFQGTPVALGLGVGDRWGGWDGVWGHLGTDHGSCPFCSEEWHWLGWAGLGWMGAGEVGHWSRWTPAQCGWTLVQQMLV</sequence>
<dbReference type="Gene3D" id="3.40.80.10">
    <property type="entry name" value="Peptidoglycan recognition protein-like"/>
    <property type="match status" value="1"/>
</dbReference>
<dbReference type="SUPFAM" id="SSF55846">
    <property type="entry name" value="N-acetylmuramoyl-L-alanine amidase-like"/>
    <property type="match status" value="2"/>
</dbReference>
<dbReference type="InterPro" id="IPR036505">
    <property type="entry name" value="Amidase/PGRP_sf"/>
</dbReference>
<protein>
    <submittedName>
        <fullName evidence="2">Uncharacterized protein</fullName>
    </submittedName>
</protein>
<dbReference type="PANTHER" id="PTHR11022">
    <property type="entry name" value="PEPTIDOGLYCAN RECOGNITION PROTEIN"/>
    <property type="match status" value="1"/>
</dbReference>
<dbReference type="PANTHER" id="PTHR11022:SF66">
    <property type="entry name" value="N-ACETYLMURAMOYL-L-ALANINE AMIDASE"/>
    <property type="match status" value="1"/>
</dbReference>
<keyword evidence="3" id="KW-1185">Reference proteome</keyword>
<dbReference type="AlphaFoldDB" id="A0A8U7NKS8"/>
<reference evidence="2" key="3">
    <citation type="submission" date="2025-09" db="UniProtKB">
        <authorList>
            <consortium name="Ensembl"/>
        </authorList>
    </citation>
    <scope>IDENTIFICATION</scope>
</reference>
<name>A0A8U7NKS8_CORMO</name>
<organism evidence="2 3">
    <name type="scientific">Corvus moneduloides</name>
    <name type="common">New Caledonian crow</name>
    <dbReference type="NCBI Taxonomy" id="1196302"/>
    <lineage>
        <taxon>Eukaryota</taxon>
        <taxon>Metazoa</taxon>
        <taxon>Chordata</taxon>
        <taxon>Craniata</taxon>
        <taxon>Vertebrata</taxon>
        <taxon>Euteleostomi</taxon>
        <taxon>Archelosauria</taxon>
        <taxon>Archosauria</taxon>
        <taxon>Dinosauria</taxon>
        <taxon>Saurischia</taxon>
        <taxon>Theropoda</taxon>
        <taxon>Coelurosauria</taxon>
        <taxon>Aves</taxon>
        <taxon>Neognathae</taxon>
        <taxon>Neoaves</taxon>
        <taxon>Telluraves</taxon>
        <taxon>Australaves</taxon>
        <taxon>Passeriformes</taxon>
        <taxon>Corvoidea</taxon>
        <taxon>Corvidae</taxon>
        <taxon>Corvus</taxon>
    </lineage>
</organism>
<evidence type="ECO:0000256" key="1">
    <source>
        <dbReference type="SAM" id="MobiDB-lite"/>
    </source>
</evidence>
<dbReference type="Ensembl" id="ENSCMUT00000032784.1">
    <property type="protein sequence ID" value="ENSCMUP00000034724.1"/>
    <property type="gene ID" value="ENSCMUG00000019858.1"/>
</dbReference>